<organism evidence="1 2">
    <name type="scientific">Candidatus Desulfosporosinus infrequens</name>
    <dbReference type="NCBI Taxonomy" id="2043169"/>
    <lineage>
        <taxon>Bacteria</taxon>
        <taxon>Bacillati</taxon>
        <taxon>Bacillota</taxon>
        <taxon>Clostridia</taxon>
        <taxon>Eubacteriales</taxon>
        <taxon>Desulfitobacteriaceae</taxon>
        <taxon>Desulfosporosinus</taxon>
    </lineage>
</organism>
<reference evidence="2" key="1">
    <citation type="submission" date="2018-02" db="EMBL/GenBank/DDBJ databases">
        <authorList>
            <person name="Hausmann B."/>
        </authorList>
    </citation>
    <scope>NUCLEOTIDE SEQUENCE [LARGE SCALE GENOMIC DNA]</scope>
    <source>
        <strain evidence="2">Peat soil MAG SbF1</strain>
    </source>
</reference>
<name>A0A2U3LRR7_9FIRM</name>
<sequence length="76" mass="8562">MASTKLEEEVMFLIEAKKKARENGKEGDFANRLKVLFLEGQVSEEAYKIMCQMCGVKAAEPPTKIVYRDTSTNGRC</sequence>
<dbReference type="Proteomes" id="UP000238916">
    <property type="component" value="Unassembled WGS sequence"/>
</dbReference>
<dbReference type="AlphaFoldDB" id="A0A2U3LRR7"/>
<accession>A0A2U3LRR7</accession>
<evidence type="ECO:0000313" key="2">
    <source>
        <dbReference type="Proteomes" id="UP000238916"/>
    </source>
</evidence>
<proteinExistence type="predicted"/>
<gene>
    <name evidence="1" type="ORF">SBF1_7680003</name>
</gene>
<evidence type="ECO:0000313" key="1">
    <source>
        <dbReference type="EMBL" id="SPF54552.1"/>
    </source>
</evidence>
<dbReference type="EMBL" id="OMOF01000743">
    <property type="protein sequence ID" value="SPF54552.1"/>
    <property type="molecule type" value="Genomic_DNA"/>
</dbReference>
<protein>
    <submittedName>
        <fullName evidence="1">Uncharacterized protein</fullName>
    </submittedName>
</protein>